<keyword evidence="3" id="KW-0949">S-adenosyl-L-methionine</keyword>
<dbReference type="Proteomes" id="UP000305282">
    <property type="component" value="Unassembled WGS sequence"/>
</dbReference>
<feature type="compositionally biased region" description="Basic and acidic residues" evidence="4">
    <location>
        <begin position="241"/>
        <end position="258"/>
    </location>
</feature>
<evidence type="ECO:0000256" key="3">
    <source>
        <dbReference type="ARBA" id="ARBA00022691"/>
    </source>
</evidence>
<comment type="caution">
    <text evidence="6">The sequence shown here is derived from an EMBL/GenBank/DDBJ whole genome shotgun (WGS) entry which is preliminary data.</text>
</comment>
<keyword evidence="2 6" id="KW-0808">Transferase</keyword>
<evidence type="ECO:0000313" key="7">
    <source>
        <dbReference type="Proteomes" id="UP000305282"/>
    </source>
</evidence>
<dbReference type="PANTHER" id="PTHR43464:SF19">
    <property type="entry name" value="UBIQUINONE BIOSYNTHESIS O-METHYLTRANSFERASE, MITOCHONDRIAL"/>
    <property type="match status" value="1"/>
</dbReference>
<sequence length="272" mass="28151">MRYSWDVDAPDQTNPSVTTRWESLTAGRSGRRYADRFAQLAAAGVDVHGEAAFCHGLVPAESRILDAGCGTGRVAIRLAELGHRCVGVDADPSMLEVARDRSAAVSWVLADLADLADLDNSVGANLAGLDAPSPFSRPERAAISPATDGPFDLIVAAGNVIALLAPGTEAAVLCGLARRLAPDGLLVAGFGLDAAHLPLPAAPFGLMDYDGWCTAAGLTLDQRFATWQGIPVGPDETDDDHPDHGDGDGDGDHGERPADAPGYAVSVHRASA</sequence>
<dbReference type="GO" id="GO:0008168">
    <property type="term" value="F:methyltransferase activity"/>
    <property type="evidence" value="ECO:0007669"/>
    <property type="project" value="UniProtKB-KW"/>
</dbReference>
<dbReference type="Pfam" id="PF13649">
    <property type="entry name" value="Methyltransf_25"/>
    <property type="match status" value="1"/>
</dbReference>
<name>A0A4S5CNZ7_9ACTN</name>
<accession>A0A4S5CNZ7</accession>
<keyword evidence="1 6" id="KW-0489">Methyltransferase</keyword>
<dbReference type="InterPro" id="IPR041698">
    <property type="entry name" value="Methyltransf_25"/>
</dbReference>
<keyword evidence="7" id="KW-1185">Reference proteome</keyword>
<feature type="region of interest" description="Disordered" evidence="4">
    <location>
        <begin position="229"/>
        <end position="272"/>
    </location>
</feature>
<dbReference type="GO" id="GO:0032259">
    <property type="term" value="P:methylation"/>
    <property type="evidence" value="ECO:0007669"/>
    <property type="project" value="UniProtKB-KW"/>
</dbReference>
<evidence type="ECO:0000259" key="5">
    <source>
        <dbReference type="Pfam" id="PF13649"/>
    </source>
</evidence>
<dbReference type="InterPro" id="IPR029063">
    <property type="entry name" value="SAM-dependent_MTases_sf"/>
</dbReference>
<protein>
    <submittedName>
        <fullName evidence="6">Class I SAM-dependent methyltransferase</fullName>
    </submittedName>
</protein>
<reference evidence="6 7" key="1">
    <citation type="submission" date="2019-04" db="EMBL/GenBank/DDBJ databases">
        <title>Draft genome sequences for three unisolated Alnus-infective Frankia Sp+ strains, AgTrS, AiOr and AvVan, the first sequenced Frankia strains able to sporulate in-planta.</title>
        <authorList>
            <person name="Bethencourt L."/>
            <person name="Vautrin F."/>
            <person name="Taib N."/>
            <person name="Dubost A."/>
            <person name="Castro-Garcia L."/>
            <person name="Imbaud O."/>
            <person name="Abrouk D."/>
            <person name="Fournier P."/>
            <person name="Briolay J."/>
            <person name="Nguyen A."/>
            <person name="Normand P."/>
            <person name="Fernandez M.P."/>
            <person name="Brochier-Armanet C."/>
            <person name="Herrera-Belaroussi A."/>
        </authorList>
    </citation>
    <scope>NUCLEOTIDE SEQUENCE [LARGE SCALE GENOMIC DNA]</scope>
    <source>
        <strain evidence="6 7">AvVan</strain>
    </source>
</reference>
<dbReference type="Gene3D" id="3.40.50.150">
    <property type="entry name" value="Vaccinia Virus protein VP39"/>
    <property type="match status" value="1"/>
</dbReference>
<dbReference type="OrthoDB" id="7062303at2"/>
<dbReference type="EMBL" id="SSXH01000729">
    <property type="protein sequence ID" value="THJ44906.1"/>
    <property type="molecule type" value="Genomic_DNA"/>
</dbReference>
<dbReference type="SUPFAM" id="SSF53335">
    <property type="entry name" value="S-adenosyl-L-methionine-dependent methyltransferases"/>
    <property type="match status" value="1"/>
</dbReference>
<dbReference type="CDD" id="cd02440">
    <property type="entry name" value="AdoMet_MTases"/>
    <property type="match status" value="1"/>
</dbReference>
<dbReference type="AlphaFoldDB" id="A0A4S5CNZ7"/>
<gene>
    <name evidence="6" type="ORF">E7Y31_20165</name>
</gene>
<evidence type="ECO:0000313" key="6">
    <source>
        <dbReference type="EMBL" id="THJ44906.1"/>
    </source>
</evidence>
<dbReference type="PANTHER" id="PTHR43464">
    <property type="entry name" value="METHYLTRANSFERASE"/>
    <property type="match status" value="1"/>
</dbReference>
<proteinExistence type="predicted"/>
<evidence type="ECO:0000256" key="2">
    <source>
        <dbReference type="ARBA" id="ARBA00022679"/>
    </source>
</evidence>
<feature type="domain" description="Methyltransferase" evidence="5">
    <location>
        <begin position="64"/>
        <end position="124"/>
    </location>
</feature>
<evidence type="ECO:0000256" key="1">
    <source>
        <dbReference type="ARBA" id="ARBA00022603"/>
    </source>
</evidence>
<organism evidence="6 7">
    <name type="scientific">Candidatus Frankia alpina</name>
    <dbReference type="NCBI Taxonomy" id="2699483"/>
    <lineage>
        <taxon>Bacteria</taxon>
        <taxon>Bacillati</taxon>
        <taxon>Actinomycetota</taxon>
        <taxon>Actinomycetes</taxon>
        <taxon>Frankiales</taxon>
        <taxon>Frankiaceae</taxon>
        <taxon>Frankia</taxon>
    </lineage>
</organism>
<evidence type="ECO:0000256" key="4">
    <source>
        <dbReference type="SAM" id="MobiDB-lite"/>
    </source>
</evidence>